<dbReference type="PANTHER" id="PTHR44943">
    <property type="entry name" value="CELLULOSE SYNTHASE OPERON PROTEIN C"/>
    <property type="match status" value="1"/>
</dbReference>
<keyword evidence="1" id="KW-0677">Repeat</keyword>
<dbReference type="RefSeq" id="WP_120977874.1">
    <property type="nucleotide sequence ID" value="NZ_RBZM01000006.1"/>
</dbReference>
<evidence type="ECO:0000256" key="1">
    <source>
        <dbReference type="ARBA" id="ARBA00022737"/>
    </source>
</evidence>
<sequence length="342" mass="39715">MKDYHELVQELEKKLKQEPDNVGVLNDLAIALMEVLRYEDSFEYFRQAARIFPSIQSLHNLAFFYYAEGEPAEDGWWASSEDKAVQLLEIAIEQKPTSHFPFTLLGRIYAGKEDYEKAIPLLEQAITLKPTLENLNNLGVCFYFTSRLNEATDCFQQASLLRGENNSSMHPLLSYGVCLARLGKQSEARQVANELLRLCKESESDLDEDYIASIFYEIYDFADVIELYQHTKLRYATYWIPQYLYALHQCGDNAKMNDVFDKVLLFNENEIEETNQDDDEDWEEGRKAEYIAELKADITLYKTVFKEIKDGKSPPSEYKPSIESNCYLFGCTRHNNSNYLED</sequence>
<dbReference type="EMBL" id="RBZM01000006">
    <property type="protein sequence ID" value="RKP53130.1"/>
    <property type="molecule type" value="Genomic_DNA"/>
</dbReference>
<feature type="repeat" description="TPR" evidence="3">
    <location>
        <begin position="99"/>
        <end position="132"/>
    </location>
</feature>
<dbReference type="Pfam" id="PF13181">
    <property type="entry name" value="TPR_8"/>
    <property type="match status" value="1"/>
</dbReference>
<dbReference type="Proteomes" id="UP000282076">
    <property type="component" value="Unassembled WGS sequence"/>
</dbReference>
<evidence type="ECO:0000313" key="4">
    <source>
        <dbReference type="EMBL" id="RKP53130.1"/>
    </source>
</evidence>
<name>A0A494XR66_9BACL</name>
<dbReference type="Gene3D" id="1.25.40.10">
    <property type="entry name" value="Tetratricopeptide repeat domain"/>
    <property type="match status" value="1"/>
</dbReference>
<accession>A0A494XR66</accession>
<dbReference type="SMART" id="SM00028">
    <property type="entry name" value="TPR"/>
    <property type="match status" value="3"/>
</dbReference>
<keyword evidence="2 3" id="KW-0802">TPR repeat</keyword>
<evidence type="ECO:0000313" key="5">
    <source>
        <dbReference type="Proteomes" id="UP000282076"/>
    </source>
</evidence>
<dbReference type="AlphaFoldDB" id="A0A494XR66"/>
<dbReference type="OrthoDB" id="2836682at2"/>
<dbReference type="SUPFAM" id="SSF48452">
    <property type="entry name" value="TPR-like"/>
    <property type="match status" value="1"/>
</dbReference>
<dbReference type="InterPro" id="IPR051685">
    <property type="entry name" value="Ycf3/AcsC/BcsC/TPR_MFPF"/>
</dbReference>
<evidence type="ECO:0008006" key="6">
    <source>
        <dbReference type="Google" id="ProtNLM"/>
    </source>
</evidence>
<comment type="caution">
    <text evidence="4">The sequence shown here is derived from an EMBL/GenBank/DDBJ whole genome shotgun (WGS) entry which is preliminary data.</text>
</comment>
<keyword evidence="5" id="KW-1185">Reference proteome</keyword>
<evidence type="ECO:0000256" key="2">
    <source>
        <dbReference type="ARBA" id="ARBA00022803"/>
    </source>
</evidence>
<dbReference type="InterPro" id="IPR019734">
    <property type="entry name" value="TPR_rpt"/>
</dbReference>
<dbReference type="PANTHER" id="PTHR44943:SF8">
    <property type="entry name" value="TPR REPEAT-CONTAINING PROTEIN MJ0263"/>
    <property type="match status" value="1"/>
</dbReference>
<reference evidence="4 5" key="1">
    <citation type="submission" date="2018-10" db="EMBL/GenBank/DDBJ databases">
        <title>Cohnella sp. M2MS4P-1, whole genome shotgun sequence.</title>
        <authorList>
            <person name="Tuo L."/>
        </authorList>
    </citation>
    <scope>NUCLEOTIDE SEQUENCE [LARGE SCALE GENOMIC DNA]</scope>
    <source>
        <strain evidence="4 5">M2MS4P-1</strain>
    </source>
</reference>
<dbReference type="InterPro" id="IPR011990">
    <property type="entry name" value="TPR-like_helical_dom_sf"/>
</dbReference>
<proteinExistence type="predicted"/>
<gene>
    <name evidence="4" type="ORF">D7Z26_15485</name>
</gene>
<dbReference type="PROSITE" id="PS50005">
    <property type="entry name" value="TPR"/>
    <property type="match status" value="1"/>
</dbReference>
<evidence type="ECO:0000256" key="3">
    <source>
        <dbReference type="PROSITE-ProRule" id="PRU00339"/>
    </source>
</evidence>
<protein>
    <recommendedName>
        <fullName evidence="6">Tetratricopeptide repeat protein</fullName>
    </recommendedName>
</protein>
<organism evidence="4 5">
    <name type="scientific">Cohnella endophytica</name>
    <dbReference type="NCBI Taxonomy" id="2419778"/>
    <lineage>
        <taxon>Bacteria</taxon>
        <taxon>Bacillati</taxon>
        <taxon>Bacillota</taxon>
        <taxon>Bacilli</taxon>
        <taxon>Bacillales</taxon>
        <taxon>Paenibacillaceae</taxon>
        <taxon>Cohnella</taxon>
    </lineage>
</organism>